<dbReference type="Gene3D" id="3.40.50.300">
    <property type="entry name" value="P-loop containing nucleotide triphosphate hydrolases"/>
    <property type="match status" value="1"/>
</dbReference>
<dbReference type="Pfam" id="PF18052">
    <property type="entry name" value="Rx_N"/>
    <property type="match status" value="1"/>
</dbReference>
<dbReference type="OrthoDB" id="680512at2759"/>
<dbReference type="Gene3D" id="1.20.5.4130">
    <property type="match status" value="1"/>
</dbReference>
<feature type="domain" description="NB-ARC" evidence="8">
    <location>
        <begin position="110"/>
        <end position="289"/>
    </location>
</feature>
<dbReference type="GO" id="GO:0043531">
    <property type="term" value="F:ADP binding"/>
    <property type="evidence" value="ECO:0007669"/>
    <property type="project" value="InterPro"/>
</dbReference>
<evidence type="ECO:0000256" key="4">
    <source>
        <dbReference type="ARBA" id="ARBA00022741"/>
    </source>
</evidence>
<evidence type="ECO:0000256" key="2">
    <source>
        <dbReference type="ARBA" id="ARBA00022614"/>
    </source>
</evidence>
<keyword evidence="2" id="KW-0433">Leucine-rich repeat</keyword>
<dbReference type="Proteomes" id="UP000275267">
    <property type="component" value="Unassembled WGS sequence"/>
</dbReference>
<name>A0A3L6RJR6_PANMI</name>
<dbReference type="Pfam" id="PF23598">
    <property type="entry name" value="LRR_14"/>
    <property type="match status" value="1"/>
</dbReference>
<accession>A0A3L6RJR6</accession>
<keyword evidence="3" id="KW-0677">Repeat</keyword>
<feature type="domain" description="Disease resistance N-terminal" evidence="9">
    <location>
        <begin position="1"/>
        <end position="57"/>
    </location>
</feature>
<keyword evidence="4" id="KW-0547">Nucleotide-binding</keyword>
<comment type="caution">
    <text evidence="11">The sequence shown here is derived from an EMBL/GenBank/DDBJ whole genome shotgun (WGS) entry which is preliminary data.</text>
</comment>
<evidence type="ECO:0000259" key="9">
    <source>
        <dbReference type="Pfam" id="PF18052"/>
    </source>
</evidence>
<dbReference type="SUPFAM" id="SSF52058">
    <property type="entry name" value="L domain-like"/>
    <property type="match status" value="1"/>
</dbReference>
<keyword evidence="5" id="KW-0611">Plant defense</keyword>
<dbReference type="InterPro" id="IPR044974">
    <property type="entry name" value="Disease_R_plants"/>
</dbReference>
<gene>
    <name evidence="11" type="ORF">C2845_PM13G07640</name>
</gene>
<dbReference type="Gene3D" id="1.10.10.10">
    <property type="entry name" value="Winged helix-like DNA-binding domain superfamily/Winged helix DNA-binding domain"/>
    <property type="match status" value="1"/>
</dbReference>
<feature type="region of interest" description="Disordered" evidence="7">
    <location>
        <begin position="774"/>
        <end position="811"/>
    </location>
</feature>
<evidence type="ECO:0008006" key="13">
    <source>
        <dbReference type="Google" id="ProtNLM"/>
    </source>
</evidence>
<evidence type="ECO:0000256" key="1">
    <source>
        <dbReference type="ARBA" id="ARBA00008894"/>
    </source>
</evidence>
<dbReference type="GO" id="GO:0098542">
    <property type="term" value="P:defense response to other organism"/>
    <property type="evidence" value="ECO:0007669"/>
    <property type="project" value="TreeGrafter"/>
</dbReference>
<evidence type="ECO:0000256" key="6">
    <source>
        <dbReference type="ARBA" id="ARBA00023054"/>
    </source>
</evidence>
<keyword evidence="12" id="KW-1185">Reference proteome</keyword>
<dbReference type="InterPro" id="IPR036388">
    <property type="entry name" value="WH-like_DNA-bd_sf"/>
</dbReference>
<dbReference type="Pfam" id="PF00931">
    <property type="entry name" value="NB-ARC"/>
    <property type="match status" value="1"/>
</dbReference>
<keyword evidence="6" id="KW-0175">Coiled coil</keyword>
<feature type="domain" description="Disease resistance R13L4/SHOC-2-like LRR" evidence="10">
    <location>
        <begin position="409"/>
        <end position="763"/>
    </location>
</feature>
<dbReference type="AlphaFoldDB" id="A0A3L6RJR6"/>
<evidence type="ECO:0000313" key="12">
    <source>
        <dbReference type="Proteomes" id="UP000275267"/>
    </source>
</evidence>
<dbReference type="InterPro" id="IPR002182">
    <property type="entry name" value="NB-ARC"/>
</dbReference>
<sequence length="811" mass="91221">MKSMQAALKDLSELPADRISHTNKIWMRDLTELCYDIEDSVDAFLVRVDSPASKPHSLIGFRRFIDKIGIIGKVNLVRKAKPKETKVPSRRYNGAMFEEASRLVGIDGPAKKLTNMLTQGDGIQKQKLMVVSIVGVGGLGKTTLANSVYKELGGQFQCQAIVPVSLKPDMKNILCTILRIISGEKCKHAGEKDPMELIQDIRHCLSDEEATTWPFVASQVRYLIVIDDVWDKESWKILNSALIDNHNGSRVIVTTRNLDVGKFCTATVHGAVYELEPLSDEDSKSFFPEDCIINKDSLVRRWVAEGLIDEKHGRKEYYELCERAEGYFVDLVNRSFIQPLDIDLEGIASSCRVHDIILDLLISLSIEENFVVRSDCVELIHPPCKIRRLSLQDNNNKEEIMPATVDVSHVRSVIAFGDAFEWMPPLSRFSVLRVLDLEGFPSKNSCPKDLRNLHHLRYLQLRGYLEEELLEEIGNLRHLEVLDLSNAYVDALPASIVNLTNLQSLLVDSDVTMPDGIGKLSLLQEMSWIQIAPNTVAELGKLAALRVLCIRGLGYNESHNKAFVQSLSNLGNLVGLFISRSGLCSLDGLSDSGLVPARLKFFRGTSSTTFHQLPRWFSKLELLSGLTITVNKFTQDDLEMLGELPSLRFLELEVSGNSTAQDRFMISNAQHHFQSLEEMKFLHYEGCSMVFAERVMPMLQKLQFFFQLWKRVGGGLDIGLENLTSLKHITVQVDFYKAKIVEVEDVEAMFKDVVRIHPNYPTLELSRVREWQMAEEGESYNSPGGASDHGSFDFPSTDGESDNDSEASEET</sequence>
<dbReference type="PRINTS" id="PR00364">
    <property type="entry name" value="DISEASERSIST"/>
</dbReference>
<evidence type="ECO:0000256" key="5">
    <source>
        <dbReference type="ARBA" id="ARBA00022821"/>
    </source>
</evidence>
<dbReference type="InterPro" id="IPR055414">
    <property type="entry name" value="LRR_R13L4/SHOC2-like"/>
</dbReference>
<feature type="compositionally biased region" description="Acidic residues" evidence="7">
    <location>
        <begin position="799"/>
        <end position="811"/>
    </location>
</feature>
<dbReference type="SUPFAM" id="SSF52540">
    <property type="entry name" value="P-loop containing nucleoside triphosphate hydrolases"/>
    <property type="match status" value="1"/>
</dbReference>
<dbReference type="Gene3D" id="3.80.10.10">
    <property type="entry name" value="Ribonuclease Inhibitor"/>
    <property type="match status" value="1"/>
</dbReference>
<evidence type="ECO:0000256" key="7">
    <source>
        <dbReference type="SAM" id="MobiDB-lite"/>
    </source>
</evidence>
<dbReference type="InterPro" id="IPR041118">
    <property type="entry name" value="Rx_N"/>
</dbReference>
<comment type="similarity">
    <text evidence="1">Belongs to the disease resistance NB-LRR family.</text>
</comment>
<evidence type="ECO:0000259" key="8">
    <source>
        <dbReference type="Pfam" id="PF00931"/>
    </source>
</evidence>
<dbReference type="STRING" id="4540.A0A3L6RJR6"/>
<evidence type="ECO:0000256" key="3">
    <source>
        <dbReference type="ARBA" id="ARBA00022737"/>
    </source>
</evidence>
<dbReference type="EMBL" id="PQIB02000008">
    <property type="protein sequence ID" value="RLN04769.1"/>
    <property type="molecule type" value="Genomic_DNA"/>
</dbReference>
<protein>
    <recommendedName>
        <fullName evidence="13">NB-ARC domain-containing protein</fullName>
    </recommendedName>
</protein>
<dbReference type="InterPro" id="IPR027417">
    <property type="entry name" value="P-loop_NTPase"/>
</dbReference>
<organism evidence="11 12">
    <name type="scientific">Panicum miliaceum</name>
    <name type="common">Proso millet</name>
    <name type="synonym">Broomcorn millet</name>
    <dbReference type="NCBI Taxonomy" id="4540"/>
    <lineage>
        <taxon>Eukaryota</taxon>
        <taxon>Viridiplantae</taxon>
        <taxon>Streptophyta</taxon>
        <taxon>Embryophyta</taxon>
        <taxon>Tracheophyta</taxon>
        <taxon>Spermatophyta</taxon>
        <taxon>Magnoliopsida</taxon>
        <taxon>Liliopsida</taxon>
        <taxon>Poales</taxon>
        <taxon>Poaceae</taxon>
        <taxon>PACMAD clade</taxon>
        <taxon>Panicoideae</taxon>
        <taxon>Panicodae</taxon>
        <taxon>Paniceae</taxon>
        <taxon>Panicinae</taxon>
        <taxon>Panicum</taxon>
        <taxon>Panicum sect. Panicum</taxon>
    </lineage>
</organism>
<evidence type="ECO:0000313" key="11">
    <source>
        <dbReference type="EMBL" id="RLN04769.1"/>
    </source>
</evidence>
<proteinExistence type="inferred from homology"/>
<dbReference type="InterPro" id="IPR032675">
    <property type="entry name" value="LRR_dom_sf"/>
</dbReference>
<evidence type="ECO:0000259" key="10">
    <source>
        <dbReference type="Pfam" id="PF23598"/>
    </source>
</evidence>
<dbReference type="PANTHER" id="PTHR23155:SF1137">
    <property type="entry name" value="OS08G0387700 PROTEIN"/>
    <property type="match status" value="1"/>
</dbReference>
<dbReference type="PANTHER" id="PTHR23155">
    <property type="entry name" value="DISEASE RESISTANCE PROTEIN RP"/>
    <property type="match status" value="1"/>
</dbReference>
<reference evidence="12" key="1">
    <citation type="journal article" date="2019" name="Nat. Commun.">
        <title>The genome of broomcorn millet.</title>
        <authorList>
            <person name="Zou C."/>
            <person name="Miki D."/>
            <person name="Li D."/>
            <person name="Tang Q."/>
            <person name="Xiao L."/>
            <person name="Rajput S."/>
            <person name="Deng P."/>
            <person name="Jia W."/>
            <person name="Huang R."/>
            <person name="Zhang M."/>
            <person name="Sun Y."/>
            <person name="Hu J."/>
            <person name="Fu X."/>
            <person name="Schnable P.S."/>
            <person name="Li F."/>
            <person name="Zhang H."/>
            <person name="Feng B."/>
            <person name="Zhu X."/>
            <person name="Liu R."/>
            <person name="Schnable J.C."/>
            <person name="Zhu J.-K."/>
            <person name="Zhang H."/>
        </authorList>
    </citation>
    <scope>NUCLEOTIDE SEQUENCE [LARGE SCALE GENOMIC DNA]</scope>
</reference>